<dbReference type="Gene3D" id="3.20.20.80">
    <property type="entry name" value="Glycosidases"/>
    <property type="match status" value="1"/>
</dbReference>
<dbReference type="Pfam" id="PF12051">
    <property type="entry name" value="DUF3533"/>
    <property type="match status" value="1"/>
</dbReference>
<comment type="caution">
    <text evidence="8">The sequence shown here is derived from an EMBL/GenBank/DDBJ whole genome shotgun (WGS) entry which is preliminary data.</text>
</comment>
<evidence type="ECO:0000259" key="6">
    <source>
        <dbReference type="Pfam" id="PF00150"/>
    </source>
</evidence>
<keyword evidence="5" id="KW-1133">Transmembrane helix</keyword>
<dbReference type="Gene3D" id="3.80.10.10">
    <property type="entry name" value="Ribonuclease Inhibitor"/>
    <property type="match status" value="1"/>
</dbReference>
<evidence type="ECO:0000313" key="9">
    <source>
        <dbReference type="Proteomes" id="UP000663854"/>
    </source>
</evidence>
<accession>A0A814RS64</accession>
<evidence type="ECO:0000256" key="4">
    <source>
        <dbReference type="RuleBase" id="RU361153"/>
    </source>
</evidence>
<keyword evidence="2 4" id="KW-0378">Hydrolase</keyword>
<evidence type="ECO:0000256" key="1">
    <source>
        <dbReference type="ARBA" id="ARBA00005641"/>
    </source>
</evidence>
<feature type="domain" description="DUF3533" evidence="7">
    <location>
        <begin position="527"/>
        <end position="580"/>
    </location>
</feature>
<dbReference type="EMBL" id="CAJNOH010000848">
    <property type="protein sequence ID" value="CAF1135807.1"/>
    <property type="molecule type" value="Genomic_DNA"/>
</dbReference>
<sequence>MQTLTTLRLGGNFIGAIEAVELADLIINNITLTTLSLGGNQVRDNGTEYLADALVHNTTLETLDLRWNQISADGFEQLANALRHNRTLTTLNLFGNEIGDVGIEHLADVLRHNQPVLFIEQFCREHSKMILKSFITVSIIASLLRLTYGLSCNICEDWAAGCHRIVQRSSFDTCITTTGTCTIGSVTGSYTVLSAGTLSVCNDTEIWTEDIPAFPWYPSELLDSTFVTNLHQWGLNVVRLGIMWAGVEPQRQQYNVTYLNIMKQIVELLESNNIYVVLDMHQDVLSSRFGTYDGIPLWLYDRFPPPNHAYPFPLSSTPSDNNWALGYVTEACSHGFQCLYDNVDGAVDSMSDFWRLIATTFGHYPNVLGYELINEPWIGNYFVKPTLLFPGISGSKNLLPFYDKLAKAIRTVDIKTLIFYEPITYSERLSGQIFGSGFSHVPGGIDYQNRSVLSYHYYCTTLAINLVPGNENIPIFDRVLCNNIEGPAVFRSVKNEIRRLGGSGFLTEFGGCDGSSACDNQLEVGATIQISLELSPRFFRYGYGTPLYHAINGGRHLLFGSYSRFGINVGVFVIYLGVMIIFTVLTYYLLDQKAST</sequence>
<dbReference type="GO" id="GO:0004553">
    <property type="term" value="F:hydrolase activity, hydrolyzing O-glycosyl compounds"/>
    <property type="evidence" value="ECO:0007669"/>
    <property type="project" value="InterPro"/>
</dbReference>
<evidence type="ECO:0000256" key="2">
    <source>
        <dbReference type="ARBA" id="ARBA00022801"/>
    </source>
</evidence>
<dbReference type="AlphaFoldDB" id="A0A814RS64"/>
<dbReference type="Pfam" id="PF13516">
    <property type="entry name" value="LRR_6"/>
    <property type="match status" value="3"/>
</dbReference>
<dbReference type="PANTHER" id="PTHR31308:SF3">
    <property type="entry name" value="ENDOGLYCOCERAMIDASE"/>
    <property type="match status" value="1"/>
</dbReference>
<dbReference type="SMART" id="SM00368">
    <property type="entry name" value="LRR_RI"/>
    <property type="match status" value="4"/>
</dbReference>
<dbReference type="InterPro" id="IPR017853">
    <property type="entry name" value="GH"/>
</dbReference>
<keyword evidence="5" id="KW-0812">Transmembrane</keyword>
<dbReference type="Pfam" id="PF00150">
    <property type="entry name" value="Cellulase"/>
    <property type="match status" value="1"/>
</dbReference>
<organism evidence="8 9">
    <name type="scientific">Rotaria sordida</name>
    <dbReference type="NCBI Taxonomy" id="392033"/>
    <lineage>
        <taxon>Eukaryota</taxon>
        <taxon>Metazoa</taxon>
        <taxon>Spiralia</taxon>
        <taxon>Gnathifera</taxon>
        <taxon>Rotifera</taxon>
        <taxon>Eurotatoria</taxon>
        <taxon>Bdelloidea</taxon>
        <taxon>Philodinida</taxon>
        <taxon>Philodinidae</taxon>
        <taxon>Rotaria</taxon>
    </lineage>
</organism>
<comment type="similarity">
    <text evidence="1 4">Belongs to the glycosyl hydrolase 5 (cellulase A) family.</text>
</comment>
<dbReference type="SUPFAM" id="SSF52047">
    <property type="entry name" value="RNI-like"/>
    <property type="match status" value="1"/>
</dbReference>
<keyword evidence="5" id="KW-0472">Membrane</keyword>
<evidence type="ECO:0008006" key="10">
    <source>
        <dbReference type="Google" id="ProtNLM"/>
    </source>
</evidence>
<dbReference type="InterPro" id="IPR032675">
    <property type="entry name" value="LRR_dom_sf"/>
</dbReference>
<proteinExistence type="inferred from homology"/>
<dbReference type="SUPFAM" id="SSF51445">
    <property type="entry name" value="(Trans)glycosidases"/>
    <property type="match status" value="1"/>
</dbReference>
<feature type="domain" description="Glycoside hydrolase family 5" evidence="6">
    <location>
        <begin position="212"/>
        <end position="521"/>
    </location>
</feature>
<dbReference type="Proteomes" id="UP000663854">
    <property type="component" value="Unassembled WGS sequence"/>
</dbReference>
<evidence type="ECO:0000256" key="3">
    <source>
        <dbReference type="ARBA" id="ARBA00023295"/>
    </source>
</evidence>
<dbReference type="PANTHER" id="PTHR31308">
    <property type="match status" value="1"/>
</dbReference>
<name>A0A814RS64_9BILA</name>
<evidence type="ECO:0000259" key="7">
    <source>
        <dbReference type="Pfam" id="PF12051"/>
    </source>
</evidence>
<dbReference type="InterPro" id="IPR001547">
    <property type="entry name" value="Glyco_hydro_5"/>
</dbReference>
<protein>
    <recommendedName>
        <fullName evidence="10">Glycoside hydrolase family 5 domain-containing protein</fullName>
    </recommendedName>
</protein>
<evidence type="ECO:0000313" key="8">
    <source>
        <dbReference type="EMBL" id="CAF1135807.1"/>
    </source>
</evidence>
<evidence type="ECO:0000256" key="5">
    <source>
        <dbReference type="SAM" id="Phobius"/>
    </source>
</evidence>
<dbReference type="GO" id="GO:0000272">
    <property type="term" value="P:polysaccharide catabolic process"/>
    <property type="evidence" value="ECO:0007669"/>
    <property type="project" value="InterPro"/>
</dbReference>
<keyword evidence="3 4" id="KW-0326">Glycosidase</keyword>
<dbReference type="InterPro" id="IPR001611">
    <property type="entry name" value="Leu-rich_rpt"/>
</dbReference>
<dbReference type="InterPro" id="IPR022703">
    <property type="entry name" value="DUF3533"/>
</dbReference>
<dbReference type="InterPro" id="IPR052066">
    <property type="entry name" value="Glycosphingolipid_Hydrolases"/>
</dbReference>
<feature type="transmembrane region" description="Helical" evidence="5">
    <location>
        <begin position="565"/>
        <end position="590"/>
    </location>
</feature>
<reference evidence="8" key="1">
    <citation type="submission" date="2021-02" db="EMBL/GenBank/DDBJ databases">
        <authorList>
            <person name="Nowell W R."/>
        </authorList>
    </citation>
    <scope>NUCLEOTIDE SEQUENCE</scope>
</reference>
<gene>
    <name evidence="8" type="ORF">PYM288_LOCUS21451</name>
</gene>